<proteinExistence type="predicted"/>
<protein>
    <recommendedName>
        <fullName evidence="4">YtxH domain-containing protein</fullName>
    </recommendedName>
</protein>
<name>A0A0J5KYT6_PLUGE</name>
<accession>A0A0J5KYT6</accession>
<gene>
    <name evidence="2" type="ORF">ABW06_15685</name>
</gene>
<dbReference type="AlphaFoldDB" id="A0A0J5KYT6"/>
<dbReference type="RefSeq" id="WP_048279571.1">
    <property type="nucleotide sequence ID" value="NZ_DAMADZ010000006.1"/>
</dbReference>
<feature type="region of interest" description="Disordered" evidence="1">
    <location>
        <begin position="195"/>
        <end position="220"/>
    </location>
</feature>
<reference evidence="2 3" key="1">
    <citation type="submission" date="2015-05" db="EMBL/GenBank/DDBJ databases">
        <title>Genome sequences of Pluralibacter gergoviae.</title>
        <authorList>
            <person name="Greninger A.L."/>
            <person name="Miller S."/>
        </authorList>
    </citation>
    <scope>NUCLEOTIDE SEQUENCE [LARGE SCALE GENOMIC DNA]</scope>
    <source>
        <strain evidence="2 3">JS81F13</strain>
    </source>
</reference>
<organism evidence="2 3">
    <name type="scientific">Pluralibacter gergoviae</name>
    <name type="common">Enterobacter gergoviae</name>
    <dbReference type="NCBI Taxonomy" id="61647"/>
    <lineage>
        <taxon>Bacteria</taxon>
        <taxon>Pseudomonadati</taxon>
        <taxon>Pseudomonadota</taxon>
        <taxon>Gammaproteobacteria</taxon>
        <taxon>Enterobacterales</taxon>
        <taxon>Enterobacteriaceae</taxon>
        <taxon>Pluralibacter</taxon>
    </lineage>
</organism>
<evidence type="ECO:0008006" key="4">
    <source>
        <dbReference type="Google" id="ProtNLM"/>
    </source>
</evidence>
<comment type="caution">
    <text evidence="2">The sequence shown here is derived from an EMBL/GenBank/DDBJ whole genome shotgun (WGS) entry which is preliminary data.</text>
</comment>
<dbReference type="eggNOG" id="ENOG502ZS9M">
    <property type="taxonomic scope" value="Bacteria"/>
</dbReference>
<dbReference type="PATRIC" id="fig|61647.15.peg.1329"/>
<evidence type="ECO:0000313" key="2">
    <source>
        <dbReference type="EMBL" id="KMK12698.1"/>
    </source>
</evidence>
<feature type="compositionally biased region" description="Acidic residues" evidence="1">
    <location>
        <begin position="210"/>
        <end position="220"/>
    </location>
</feature>
<dbReference type="Proteomes" id="UP000036196">
    <property type="component" value="Unassembled WGS sequence"/>
</dbReference>
<dbReference type="STRING" id="61647.LG71_25375"/>
<sequence length="220" mass="23842">MSNNSQPNPMPPYWTPYGYVYPQPSQQAPEQPQMPPMGWSQPPVWPGQMMPGYVPMGYPMPPQPMMPQQPVMPPQGHQHCHQPAPGFDWSQHAQGMVEEMMGEQAGMLKNIVSMIGIDDKEFWKGAMIGAAATLLLTNDSVRGMLMQTLSGTGEMLKTGGSKVKEAVMSGAGSIRETAATGGTIFRDTVSAGKEGFQESVARNRKAAEPECGDDGDEQQS</sequence>
<evidence type="ECO:0000256" key="1">
    <source>
        <dbReference type="SAM" id="MobiDB-lite"/>
    </source>
</evidence>
<evidence type="ECO:0000313" key="3">
    <source>
        <dbReference type="Proteomes" id="UP000036196"/>
    </source>
</evidence>
<dbReference type="EMBL" id="LDZF01000016">
    <property type="protein sequence ID" value="KMK12698.1"/>
    <property type="molecule type" value="Genomic_DNA"/>
</dbReference>
<keyword evidence="3" id="KW-1185">Reference proteome</keyword>